<proteinExistence type="predicted"/>
<feature type="transmembrane region" description="Helical" evidence="1">
    <location>
        <begin position="410"/>
        <end position="429"/>
    </location>
</feature>
<keyword evidence="1" id="KW-0472">Membrane</keyword>
<gene>
    <name evidence="3" type="ORF">WNY63_05010</name>
</gene>
<organism evidence="3 4">
    <name type="scientific">Pseudoalteromonas neustonica</name>
    <dbReference type="NCBI Taxonomy" id="1840331"/>
    <lineage>
        <taxon>Bacteria</taxon>
        <taxon>Pseudomonadati</taxon>
        <taxon>Pseudomonadota</taxon>
        <taxon>Gammaproteobacteria</taxon>
        <taxon>Alteromonadales</taxon>
        <taxon>Pseudoalteromonadaceae</taxon>
        <taxon>Pseudoalteromonas</taxon>
    </lineage>
</organism>
<feature type="transmembrane region" description="Helical" evidence="1">
    <location>
        <begin position="470"/>
        <end position="502"/>
    </location>
</feature>
<evidence type="ECO:0000259" key="2">
    <source>
        <dbReference type="Pfam" id="PF10145"/>
    </source>
</evidence>
<name>A0ABU9TZ72_9GAMM</name>
<evidence type="ECO:0000256" key="1">
    <source>
        <dbReference type="SAM" id="Phobius"/>
    </source>
</evidence>
<keyword evidence="4" id="KW-1185">Reference proteome</keyword>
<keyword evidence="1" id="KW-1133">Transmembrane helix</keyword>
<dbReference type="InterPro" id="IPR010090">
    <property type="entry name" value="Phage_tape_meas"/>
</dbReference>
<comment type="caution">
    <text evidence="3">The sequence shown here is derived from an EMBL/GenBank/DDBJ whole genome shotgun (WGS) entry which is preliminary data.</text>
</comment>
<feature type="transmembrane region" description="Helical" evidence="1">
    <location>
        <begin position="379"/>
        <end position="403"/>
    </location>
</feature>
<evidence type="ECO:0000313" key="3">
    <source>
        <dbReference type="EMBL" id="MEM5550087.1"/>
    </source>
</evidence>
<dbReference type="EMBL" id="JBBMQU010000006">
    <property type="protein sequence ID" value="MEM5550087.1"/>
    <property type="molecule type" value="Genomic_DNA"/>
</dbReference>
<dbReference type="NCBIfam" id="TIGR01760">
    <property type="entry name" value="tape_meas_TP901"/>
    <property type="match status" value="1"/>
</dbReference>
<feature type="domain" description="Phage tail tape measure protein" evidence="2">
    <location>
        <begin position="98"/>
        <end position="290"/>
    </location>
</feature>
<protein>
    <submittedName>
        <fullName evidence="3">Phage tail tape measure protein</fullName>
    </submittedName>
</protein>
<reference evidence="3 4" key="1">
    <citation type="submission" date="2024-03" db="EMBL/GenBank/DDBJ databases">
        <title>Community enrichment and isolation of bacterial strains for fucoidan degradation.</title>
        <authorList>
            <person name="Sichert A."/>
        </authorList>
    </citation>
    <scope>NUCLEOTIDE SEQUENCE [LARGE SCALE GENOMIC DNA]</scope>
    <source>
        <strain evidence="3 4">AS81</strain>
    </source>
</reference>
<accession>A0ABU9TZ72</accession>
<sequence>MATLSKLDKLTYSIGIIDKVTGPVNKVMAKINQLSQQTAAAQDQMMRGAATAVGGGYALAKSLAPAIDHVAALGEVQSLGVTDDALQKLSKTSYKFGFQFGGNSAEFVRSAYDIQSAINGLNGFELSEFTKTSNILAVATKADAATITSYMGTMYGIFEKTANKMGKANWVNQIAGQTATAVQVYKTTGAEMQAAFSNLGATATNIGLSSAQQFALVGELQLVAKSGSVAGTQAASLLQGIGKAQDALGIKLTADNGDMLAIDVVLGRINNRLSSLGSVARGDVLTQIFGKQGAKAVDVLSTKVDKLKDGISVFENVQDNSKALEMANIIASPWDRLGGSFNAAATAMGNRLLPVVEPFVEILAAGFAGIVSLTERFPFLSSVIATLVVVIVALITVHGIIIFTMGLYKMALVSSAALTGGLTVLTKLWQGALIALRVLGFLSLIATMGAAAIAIGTFKAVMLAGQAATWLFNAALWANPITWVVAGVIALIAAVGALIYYWDDLVAAFQNTAWGKVLMAVFDSVKAAFNGVIDGVKWVLEKLGLIDDTEAKIKTEATSTHENIHRAQPKNLVMQNADQAFSRDYGQAVINKAAQVPGNKVSANHAAVNDVTYSNRTQLNAGQTNNAINSALQSSQVIEQTNSARAQTNGLNNSAINSVVANAHTNAVTTAANDAVYSTSAKTANINNSVINSAVNDAVYSTSTAMSNATNSTLQNSIATNQISNTQAQTSALNNSAVNSVVANAQINAVTMAANDAAYSTSVKTGNINNSGVNSAVNDVVYSTSTAMNNATNPTLKNSIATNQSHSALTQTSALNNNAVNSVVANAPTNAVTTAANNAAYYSTSETTANINNRAINSAVNDAVYSTSTAMNNVINPTLQNSIATNQSHNGLTQISALNNSAVNSVVANAQTNAVTMIANDAAYSTSAKTANINNSGINSALQNSPVIHNDAGHIAQSTLFAPQSAPQNTVASTANNFTNAANSPVYSRKHVQLTRVNQGAAPLQPLPEVKTDQAITNVANASAYKVDQLSTEQQQQSNSYKAKVQKSAFLQNLTSNTHNSSSSSDSDNRKSVHIDSLTIKSDDIAQSFEQMMELAG</sequence>
<keyword evidence="1" id="KW-0812">Transmembrane</keyword>
<dbReference type="Proteomes" id="UP001388366">
    <property type="component" value="Unassembled WGS sequence"/>
</dbReference>
<feature type="transmembrane region" description="Helical" evidence="1">
    <location>
        <begin position="435"/>
        <end position="458"/>
    </location>
</feature>
<dbReference type="RefSeq" id="WP_342883410.1">
    <property type="nucleotide sequence ID" value="NZ_JBBMQU010000006.1"/>
</dbReference>
<evidence type="ECO:0000313" key="4">
    <source>
        <dbReference type="Proteomes" id="UP001388366"/>
    </source>
</evidence>
<dbReference type="Pfam" id="PF10145">
    <property type="entry name" value="PhageMin_Tail"/>
    <property type="match status" value="1"/>
</dbReference>